<dbReference type="Gene3D" id="3.40.50.300">
    <property type="entry name" value="P-loop containing nucleotide triphosphate hydrolases"/>
    <property type="match status" value="1"/>
</dbReference>
<keyword evidence="8" id="KW-0647">Proteasome</keyword>
<evidence type="ECO:0000313" key="13">
    <source>
        <dbReference type="Proteomes" id="UP000001357"/>
    </source>
</evidence>
<dbReference type="PROSITE" id="PS50984">
    <property type="entry name" value="TRUD"/>
    <property type="match status" value="1"/>
</dbReference>
<evidence type="ECO:0000256" key="5">
    <source>
        <dbReference type="ARBA" id="ARBA00022490"/>
    </source>
</evidence>
<dbReference type="SUPFAM" id="SSF55120">
    <property type="entry name" value="Pseudouridine synthase"/>
    <property type="match status" value="1"/>
</dbReference>
<dbReference type="SMART" id="SM00382">
    <property type="entry name" value="AAA"/>
    <property type="match status" value="1"/>
</dbReference>
<dbReference type="PANTHER" id="PTHR23073">
    <property type="entry name" value="26S PROTEASOME REGULATORY SUBUNIT"/>
    <property type="match status" value="1"/>
</dbReference>
<dbReference type="Pfam" id="PF16450">
    <property type="entry name" value="Prot_ATP_ID_OB_C"/>
    <property type="match status" value="1"/>
</dbReference>
<dbReference type="InterPro" id="IPR027417">
    <property type="entry name" value="P-loop_NTPase"/>
</dbReference>
<evidence type="ECO:0000256" key="1">
    <source>
        <dbReference type="ARBA" id="ARBA00004123"/>
    </source>
</evidence>
<dbReference type="InterPro" id="IPR032501">
    <property type="entry name" value="Prot_ATP_ID_OB_2nd"/>
</dbReference>
<dbReference type="Pfam" id="PF17862">
    <property type="entry name" value="AAA_lid_3"/>
    <property type="match status" value="1"/>
</dbReference>
<dbReference type="GO" id="GO:0001522">
    <property type="term" value="P:pseudouridine synthesis"/>
    <property type="evidence" value="ECO:0007669"/>
    <property type="project" value="InterPro"/>
</dbReference>
<dbReference type="InterPro" id="IPR041569">
    <property type="entry name" value="AAA_lid_3"/>
</dbReference>
<dbReference type="eggNOG" id="KOG2339">
    <property type="taxonomic scope" value="Eukaryota"/>
</dbReference>
<evidence type="ECO:0000256" key="2">
    <source>
        <dbReference type="ARBA" id="ARBA00004496"/>
    </source>
</evidence>
<dbReference type="InterPro" id="IPR011760">
    <property type="entry name" value="PsdUridine_synth_TruD_insert"/>
</dbReference>
<evidence type="ECO:0000256" key="6">
    <source>
        <dbReference type="ARBA" id="ARBA00022741"/>
    </source>
</evidence>
<dbReference type="InParanoid" id="A9V8U1"/>
<dbReference type="Pfam" id="PF00004">
    <property type="entry name" value="AAA"/>
    <property type="match status" value="1"/>
</dbReference>
<dbReference type="GO" id="GO:0043161">
    <property type="term" value="P:proteasome-mediated ubiquitin-dependent protein catabolic process"/>
    <property type="evidence" value="ECO:0000318"/>
    <property type="project" value="GO_Central"/>
</dbReference>
<dbReference type="InterPro" id="IPR001656">
    <property type="entry name" value="PsdUridine_synth_TruD"/>
</dbReference>
<dbReference type="Proteomes" id="UP000001357">
    <property type="component" value="Unassembled WGS sequence"/>
</dbReference>
<dbReference type="Gene3D" id="2.40.50.140">
    <property type="entry name" value="Nucleic acid-binding proteins"/>
    <property type="match status" value="1"/>
</dbReference>
<dbReference type="InterPro" id="IPR003959">
    <property type="entry name" value="ATPase_AAA_core"/>
</dbReference>
<dbReference type="FunFam" id="3.40.50.300:FF:000037">
    <property type="entry name" value="26S protease regulatory subunit 6A"/>
    <property type="match status" value="1"/>
</dbReference>
<dbReference type="GO" id="GO:0005634">
    <property type="term" value="C:nucleus"/>
    <property type="evidence" value="ECO:0007669"/>
    <property type="project" value="UniProtKB-SubCell"/>
</dbReference>
<comment type="similarity">
    <text evidence="4">Belongs to the pseudouridine synthase TruD family.</text>
</comment>
<dbReference type="eggNOG" id="KOG0652">
    <property type="taxonomic scope" value="Eukaryota"/>
</dbReference>
<accession>A9V8U1</accession>
<comment type="subcellular location">
    <subcellularLocation>
        <location evidence="2">Cytoplasm</location>
    </subcellularLocation>
    <subcellularLocation>
        <location evidence="1">Nucleus</location>
    </subcellularLocation>
</comment>
<keyword evidence="7 10" id="KW-0067">ATP-binding</keyword>
<dbReference type="InterPro" id="IPR012340">
    <property type="entry name" value="NA-bd_OB-fold"/>
</dbReference>
<protein>
    <recommendedName>
        <fullName evidence="11">TRUD domain-containing protein</fullName>
    </recommendedName>
</protein>
<organism evidence="12 13">
    <name type="scientific">Monosiga brevicollis</name>
    <name type="common">Choanoflagellate</name>
    <dbReference type="NCBI Taxonomy" id="81824"/>
    <lineage>
        <taxon>Eukaryota</taxon>
        <taxon>Choanoflagellata</taxon>
        <taxon>Craspedida</taxon>
        <taxon>Salpingoecidae</taxon>
        <taxon>Monosiga</taxon>
    </lineage>
</organism>
<keyword evidence="13" id="KW-1185">Reference proteome</keyword>
<evidence type="ECO:0000256" key="10">
    <source>
        <dbReference type="RuleBase" id="RU003651"/>
    </source>
</evidence>
<keyword evidence="9" id="KW-0539">Nucleus</keyword>
<keyword evidence="6 10" id="KW-0547">Nucleotide-binding</keyword>
<sequence>MRMPKHSKTLYLHAVQSYIWNRVASYRYERFGRKAVAGDLVHAPAAAVGAPDVFVCEQDGNQDGEVLDQEVLNMSAEDIMMRVRLLDDECKIMRSEISMMEHETLTMRDSIKGNEEKIKMHRQLPYLVSNIVELLDQEEEEEQVGAAADADAQRKGKCTVIKTSTRQTIFLPSTGLVEEAKLKPGDLIGVNKDSYLILDTLPPEYDSRVKAMEVDEKPTEKYTDIGGLDKQIQELVEAIVLPITHKEAYKNIGIRPPKGCLMYGPPGTGKTLMARACAADCNATFLKLAGPQLVQMFIGDGAKLVRDAFALAKEKQPAIIFIDELDAIGTKRFDSEKAGDREVQRTMLELLNQLDGFQPNDEIKVIAATNRIDILDPALLRSGRLDRKIEFPHPDEAARARIMQIHSRKMNVNPDVNFQELARCTDDFNGAQCKAVCVEAGMIALRNEKTEVHHEDYMEAILEVQAKKKKDLQYYA</sequence>
<dbReference type="GO" id="GO:0036402">
    <property type="term" value="F:proteasome-activating activity"/>
    <property type="evidence" value="ECO:0000318"/>
    <property type="project" value="GO_Central"/>
</dbReference>
<dbReference type="GO" id="GO:0005524">
    <property type="term" value="F:ATP binding"/>
    <property type="evidence" value="ECO:0007669"/>
    <property type="project" value="UniProtKB-KW"/>
</dbReference>
<dbReference type="Pfam" id="PF01142">
    <property type="entry name" value="TruD"/>
    <property type="match status" value="1"/>
</dbReference>
<evidence type="ECO:0000256" key="7">
    <source>
        <dbReference type="ARBA" id="ARBA00022840"/>
    </source>
</evidence>
<feature type="domain" description="TRUD" evidence="11">
    <location>
        <begin position="1"/>
        <end position="130"/>
    </location>
</feature>
<dbReference type="Gene3D" id="1.10.8.60">
    <property type="match status" value="1"/>
</dbReference>
<dbReference type="GO" id="GO:0008540">
    <property type="term" value="C:proteasome regulatory particle, base subcomplex"/>
    <property type="evidence" value="ECO:0000318"/>
    <property type="project" value="GO_Central"/>
</dbReference>
<evidence type="ECO:0000259" key="11">
    <source>
        <dbReference type="PROSITE" id="PS50984"/>
    </source>
</evidence>
<dbReference type="GO" id="GO:0009982">
    <property type="term" value="F:pseudouridine synthase activity"/>
    <property type="evidence" value="ECO:0007669"/>
    <property type="project" value="InterPro"/>
</dbReference>
<comment type="similarity">
    <text evidence="3 10">Belongs to the AAA ATPase family.</text>
</comment>
<dbReference type="FunFam" id="2.40.50.140:FF:000076">
    <property type="entry name" value="26S protease regulatory subunit 6A"/>
    <property type="match status" value="1"/>
</dbReference>
<dbReference type="InterPro" id="IPR003593">
    <property type="entry name" value="AAA+_ATPase"/>
</dbReference>
<reference evidence="12 13" key="1">
    <citation type="journal article" date="2008" name="Nature">
        <title>The genome of the choanoflagellate Monosiga brevicollis and the origin of metazoans.</title>
        <authorList>
            <consortium name="JGI Sequencing"/>
            <person name="King N."/>
            <person name="Westbrook M.J."/>
            <person name="Young S.L."/>
            <person name="Kuo A."/>
            <person name="Abedin M."/>
            <person name="Chapman J."/>
            <person name="Fairclough S."/>
            <person name="Hellsten U."/>
            <person name="Isogai Y."/>
            <person name="Letunic I."/>
            <person name="Marr M."/>
            <person name="Pincus D."/>
            <person name="Putnam N."/>
            <person name="Rokas A."/>
            <person name="Wright K.J."/>
            <person name="Zuzow R."/>
            <person name="Dirks W."/>
            <person name="Good M."/>
            <person name="Goodstein D."/>
            <person name="Lemons D."/>
            <person name="Li W."/>
            <person name="Lyons J.B."/>
            <person name="Morris A."/>
            <person name="Nichols S."/>
            <person name="Richter D.J."/>
            <person name="Salamov A."/>
            <person name="Bork P."/>
            <person name="Lim W.A."/>
            <person name="Manning G."/>
            <person name="Miller W.T."/>
            <person name="McGinnis W."/>
            <person name="Shapiro H."/>
            <person name="Tjian R."/>
            <person name="Grigoriev I.V."/>
            <person name="Rokhsar D."/>
        </authorList>
    </citation>
    <scope>NUCLEOTIDE SEQUENCE [LARGE SCALE GENOMIC DNA]</scope>
    <source>
        <strain evidence="13">MX1 / ATCC 50154</strain>
    </source>
</reference>
<dbReference type="InterPro" id="IPR003960">
    <property type="entry name" value="ATPase_AAA_CS"/>
</dbReference>
<dbReference type="GeneID" id="5894383"/>
<dbReference type="RefSeq" id="XP_001749127.1">
    <property type="nucleotide sequence ID" value="XM_001749075.1"/>
</dbReference>
<dbReference type="InterPro" id="IPR020103">
    <property type="entry name" value="PsdUridine_synth_cat_dom_sf"/>
</dbReference>
<dbReference type="GO" id="GO:0003723">
    <property type="term" value="F:RNA binding"/>
    <property type="evidence" value="ECO:0007669"/>
    <property type="project" value="InterPro"/>
</dbReference>
<dbReference type="KEGG" id="mbr:MONBRDRAFT_35277"/>
<dbReference type="SUPFAM" id="SSF52540">
    <property type="entry name" value="P-loop containing nucleoside triphosphate hydrolases"/>
    <property type="match status" value="1"/>
</dbReference>
<dbReference type="PROSITE" id="PS00674">
    <property type="entry name" value="AAA"/>
    <property type="match status" value="1"/>
</dbReference>
<dbReference type="FunCoup" id="A9V8U1">
    <property type="interactions" value="1226"/>
</dbReference>
<dbReference type="OMA" id="NKISHEH"/>
<dbReference type="InterPro" id="IPR050221">
    <property type="entry name" value="26S_Proteasome_ATPase"/>
</dbReference>
<dbReference type="EMBL" id="CH991569">
    <property type="protein sequence ID" value="EDQ85933.1"/>
    <property type="molecule type" value="Genomic_DNA"/>
</dbReference>
<evidence type="ECO:0000313" key="12">
    <source>
        <dbReference type="EMBL" id="EDQ85933.1"/>
    </source>
</evidence>
<name>A9V8U1_MONBE</name>
<dbReference type="GO" id="GO:0005737">
    <property type="term" value="C:cytoplasm"/>
    <property type="evidence" value="ECO:0007669"/>
    <property type="project" value="UniProtKB-SubCell"/>
</dbReference>
<proteinExistence type="inferred from homology"/>
<dbReference type="STRING" id="81824.A9V8U1"/>
<evidence type="ECO:0000256" key="3">
    <source>
        <dbReference type="ARBA" id="ARBA00006914"/>
    </source>
</evidence>
<dbReference type="FunFam" id="1.10.8.60:FF:000009">
    <property type="entry name" value="26S protease regulatory subunit 6A"/>
    <property type="match status" value="1"/>
</dbReference>
<evidence type="ECO:0000256" key="8">
    <source>
        <dbReference type="ARBA" id="ARBA00022942"/>
    </source>
</evidence>
<evidence type="ECO:0000256" key="4">
    <source>
        <dbReference type="ARBA" id="ARBA00007953"/>
    </source>
</evidence>
<keyword evidence="5" id="KW-0963">Cytoplasm</keyword>
<dbReference type="AlphaFoldDB" id="A9V8U1"/>
<gene>
    <name evidence="12" type="ORF">MONBRDRAFT_35277</name>
</gene>
<dbReference type="GO" id="GO:0016887">
    <property type="term" value="F:ATP hydrolysis activity"/>
    <property type="evidence" value="ECO:0007669"/>
    <property type="project" value="InterPro"/>
</dbReference>
<evidence type="ECO:0000256" key="9">
    <source>
        <dbReference type="ARBA" id="ARBA00023242"/>
    </source>
</evidence>